<organism evidence="1 2">
    <name type="scientific">Setomelanomma holmii</name>
    <dbReference type="NCBI Taxonomy" id="210430"/>
    <lineage>
        <taxon>Eukaryota</taxon>
        <taxon>Fungi</taxon>
        <taxon>Dikarya</taxon>
        <taxon>Ascomycota</taxon>
        <taxon>Pezizomycotina</taxon>
        <taxon>Dothideomycetes</taxon>
        <taxon>Pleosporomycetidae</taxon>
        <taxon>Pleosporales</taxon>
        <taxon>Pleosporineae</taxon>
        <taxon>Phaeosphaeriaceae</taxon>
        <taxon>Setomelanomma</taxon>
    </lineage>
</organism>
<evidence type="ECO:0000313" key="2">
    <source>
        <dbReference type="Proteomes" id="UP000799777"/>
    </source>
</evidence>
<protein>
    <recommendedName>
        <fullName evidence="3">F-box domain-containing protein</fullName>
    </recommendedName>
</protein>
<proteinExistence type="predicted"/>
<accession>A0A9P4H6D6</accession>
<sequence>MFSFPQFVQLPTELQLQVLPFCHSATLFQLMHVSSAIRYEARKLFWSDPRSRYLVHGEWLQAGGYSGHTLNALDVLACIEHIEVDFGSNGPFQQ</sequence>
<name>A0A9P4H6D6_9PLEO</name>
<dbReference type="EMBL" id="ML978212">
    <property type="protein sequence ID" value="KAF2028510.1"/>
    <property type="molecule type" value="Genomic_DNA"/>
</dbReference>
<keyword evidence="2" id="KW-1185">Reference proteome</keyword>
<dbReference type="AlphaFoldDB" id="A0A9P4H6D6"/>
<gene>
    <name evidence="1" type="ORF">EK21DRAFT_69651</name>
</gene>
<dbReference type="OrthoDB" id="5397557at2759"/>
<comment type="caution">
    <text evidence="1">The sequence shown here is derived from an EMBL/GenBank/DDBJ whole genome shotgun (WGS) entry which is preliminary data.</text>
</comment>
<evidence type="ECO:0008006" key="3">
    <source>
        <dbReference type="Google" id="ProtNLM"/>
    </source>
</evidence>
<dbReference type="Proteomes" id="UP000799777">
    <property type="component" value="Unassembled WGS sequence"/>
</dbReference>
<reference evidence="1" key="1">
    <citation type="journal article" date="2020" name="Stud. Mycol.">
        <title>101 Dothideomycetes genomes: a test case for predicting lifestyles and emergence of pathogens.</title>
        <authorList>
            <person name="Haridas S."/>
            <person name="Albert R."/>
            <person name="Binder M."/>
            <person name="Bloem J."/>
            <person name="Labutti K."/>
            <person name="Salamov A."/>
            <person name="Andreopoulos B."/>
            <person name="Baker S."/>
            <person name="Barry K."/>
            <person name="Bills G."/>
            <person name="Bluhm B."/>
            <person name="Cannon C."/>
            <person name="Castanera R."/>
            <person name="Culley D."/>
            <person name="Daum C."/>
            <person name="Ezra D."/>
            <person name="Gonzalez J."/>
            <person name="Henrissat B."/>
            <person name="Kuo A."/>
            <person name="Liang C."/>
            <person name="Lipzen A."/>
            <person name="Lutzoni F."/>
            <person name="Magnuson J."/>
            <person name="Mondo S."/>
            <person name="Nolan M."/>
            <person name="Ohm R."/>
            <person name="Pangilinan J."/>
            <person name="Park H.-J."/>
            <person name="Ramirez L."/>
            <person name="Alfaro M."/>
            <person name="Sun H."/>
            <person name="Tritt A."/>
            <person name="Yoshinaga Y."/>
            <person name="Zwiers L.-H."/>
            <person name="Turgeon B."/>
            <person name="Goodwin S."/>
            <person name="Spatafora J."/>
            <person name="Crous P."/>
            <person name="Grigoriev I."/>
        </authorList>
    </citation>
    <scope>NUCLEOTIDE SEQUENCE</scope>
    <source>
        <strain evidence="1">CBS 110217</strain>
    </source>
</reference>
<evidence type="ECO:0000313" key="1">
    <source>
        <dbReference type="EMBL" id="KAF2028510.1"/>
    </source>
</evidence>
<feature type="non-terminal residue" evidence="1">
    <location>
        <position position="94"/>
    </location>
</feature>